<dbReference type="EMBL" id="JAUSWH010000013">
    <property type="protein sequence ID" value="MDQ0457216.1"/>
    <property type="molecule type" value="Genomic_DNA"/>
</dbReference>
<dbReference type="RefSeq" id="WP_307159392.1">
    <property type="nucleotide sequence ID" value="NZ_JAUSWH010000013.1"/>
</dbReference>
<gene>
    <name evidence="1" type="ORF">QO005_003565</name>
</gene>
<evidence type="ECO:0000313" key="1">
    <source>
        <dbReference type="EMBL" id="MDQ0457216.1"/>
    </source>
</evidence>
<keyword evidence="2" id="KW-1185">Reference proteome</keyword>
<protein>
    <submittedName>
        <fullName evidence="1">Uncharacterized protein</fullName>
    </submittedName>
</protein>
<dbReference type="Proteomes" id="UP001235269">
    <property type="component" value="Unassembled WGS sequence"/>
</dbReference>
<sequence length="152" mass="16798">MGFAIWAIVFFGILAAAWYASRMAERNGNDTLSDMGLAIMEFNRAFPQEAIRSLHATADGRAVFVRLHDNRAGFMRNMRHHYACHLIEPGRVRVIATEARKGFRVEFADAPQHNGDYAFPTSAEAAEVSLWLLGNYVAAKDAEILPGSADAV</sequence>
<organism evidence="1 2">
    <name type="scientific">Rhizobium paknamense</name>
    <dbReference type="NCBI Taxonomy" id="1206817"/>
    <lineage>
        <taxon>Bacteria</taxon>
        <taxon>Pseudomonadati</taxon>
        <taxon>Pseudomonadota</taxon>
        <taxon>Alphaproteobacteria</taxon>
        <taxon>Hyphomicrobiales</taxon>
        <taxon>Rhizobiaceae</taxon>
        <taxon>Rhizobium/Agrobacterium group</taxon>
        <taxon>Rhizobium</taxon>
    </lineage>
</organism>
<reference evidence="1 2" key="1">
    <citation type="submission" date="2023-07" db="EMBL/GenBank/DDBJ databases">
        <title>Genomic Encyclopedia of Type Strains, Phase IV (KMG-IV): sequencing the most valuable type-strain genomes for metagenomic binning, comparative biology and taxonomic classification.</title>
        <authorList>
            <person name="Goeker M."/>
        </authorList>
    </citation>
    <scope>NUCLEOTIDE SEQUENCE [LARGE SCALE GENOMIC DNA]</scope>
    <source>
        <strain evidence="1 2">DSM 100301</strain>
    </source>
</reference>
<comment type="caution">
    <text evidence="1">The sequence shown here is derived from an EMBL/GenBank/DDBJ whole genome shotgun (WGS) entry which is preliminary data.</text>
</comment>
<proteinExistence type="predicted"/>
<accession>A0ABU0IG28</accession>
<evidence type="ECO:0000313" key="2">
    <source>
        <dbReference type="Proteomes" id="UP001235269"/>
    </source>
</evidence>
<name>A0ABU0IG28_9HYPH</name>